<dbReference type="OrthoDB" id="5638726at2"/>
<dbReference type="EMBL" id="UGYZ01000002">
    <property type="protein sequence ID" value="SUJ20885.1"/>
    <property type="molecule type" value="Genomic_DNA"/>
</dbReference>
<evidence type="ECO:0000313" key="8">
    <source>
        <dbReference type="Proteomes" id="UP000254519"/>
    </source>
</evidence>
<keyword evidence="4 6" id="KW-1133">Transmembrane helix</keyword>
<feature type="transmembrane region" description="Helical" evidence="6">
    <location>
        <begin position="181"/>
        <end position="199"/>
    </location>
</feature>
<dbReference type="PANTHER" id="PTHR30086:SF20">
    <property type="entry name" value="ARGININE EXPORTER PROTEIN ARGO-RELATED"/>
    <property type="match status" value="1"/>
</dbReference>
<keyword evidence="8" id="KW-1185">Reference proteome</keyword>
<dbReference type="GO" id="GO:0015171">
    <property type="term" value="F:amino acid transmembrane transporter activity"/>
    <property type="evidence" value="ECO:0007669"/>
    <property type="project" value="TreeGrafter"/>
</dbReference>
<dbReference type="RefSeq" id="WP_115363553.1">
    <property type="nucleotide sequence ID" value="NZ_CP038012.1"/>
</dbReference>
<feature type="transmembrane region" description="Helical" evidence="6">
    <location>
        <begin position="145"/>
        <end position="169"/>
    </location>
</feature>
<dbReference type="PANTHER" id="PTHR30086">
    <property type="entry name" value="ARGININE EXPORTER PROTEIN ARGO"/>
    <property type="match status" value="1"/>
</dbReference>
<feature type="transmembrane region" description="Helical" evidence="6">
    <location>
        <begin position="6"/>
        <end position="27"/>
    </location>
</feature>
<evidence type="ECO:0000256" key="4">
    <source>
        <dbReference type="ARBA" id="ARBA00022989"/>
    </source>
</evidence>
<proteinExistence type="predicted"/>
<name>A0A380CHZ7_SPOPA</name>
<evidence type="ECO:0000256" key="6">
    <source>
        <dbReference type="SAM" id="Phobius"/>
    </source>
</evidence>
<organism evidence="7 8">
    <name type="scientific">Sporosarcina pasteurii</name>
    <name type="common">Bacillus pasteurii</name>
    <dbReference type="NCBI Taxonomy" id="1474"/>
    <lineage>
        <taxon>Bacteria</taxon>
        <taxon>Bacillati</taxon>
        <taxon>Bacillota</taxon>
        <taxon>Bacilli</taxon>
        <taxon>Bacillales</taxon>
        <taxon>Caryophanaceae</taxon>
        <taxon>Sporosarcina</taxon>
    </lineage>
</organism>
<feature type="transmembrane region" description="Helical" evidence="6">
    <location>
        <begin position="39"/>
        <end position="68"/>
    </location>
</feature>
<feature type="transmembrane region" description="Helical" evidence="6">
    <location>
        <begin position="74"/>
        <end position="91"/>
    </location>
</feature>
<sequence length="206" mass="22316">MVEAIIHGVILAFGLIIPLGAQNVFVFNQGALQPKFRKALPVVITAGISDTILIVAAVSGVSLLILTFSWLENIIFSIGIIFLLYMGVVLWRTKVSTNDLEGQSFSMKRQILFAASVSLLNPHALLDTIGVIGTNSLSYIGDAKIAFTLTTIFVSWIWFIGLALSGRYFGKLDKSGKLMTLLNKVSALVVFGVAVYMALKLYSNLA</sequence>
<dbReference type="GO" id="GO:0005886">
    <property type="term" value="C:plasma membrane"/>
    <property type="evidence" value="ECO:0007669"/>
    <property type="project" value="UniProtKB-SubCell"/>
</dbReference>
<dbReference type="AlphaFoldDB" id="A0A380CHZ7"/>
<evidence type="ECO:0000256" key="5">
    <source>
        <dbReference type="ARBA" id="ARBA00023136"/>
    </source>
</evidence>
<accession>A0A380CHZ7</accession>
<evidence type="ECO:0000256" key="2">
    <source>
        <dbReference type="ARBA" id="ARBA00022475"/>
    </source>
</evidence>
<dbReference type="InterPro" id="IPR001123">
    <property type="entry name" value="LeuE-type"/>
</dbReference>
<keyword evidence="2" id="KW-1003">Cell membrane</keyword>
<keyword evidence="5 6" id="KW-0472">Membrane</keyword>
<evidence type="ECO:0000313" key="7">
    <source>
        <dbReference type="EMBL" id="SUJ20885.1"/>
    </source>
</evidence>
<protein>
    <submittedName>
        <fullName evidence="7">Arginine exporter protein ArgO</fullName>
    </submittedName>
</protein>
<comment type="subcellular location">
    <subcellularLocation>
        <location evidence="1">Cell membrane</location>
        <topology evidence="1">Multi-pass membrane protein</topology>
    </subcellularLocation>
</comment>
<gene>
    <name evidence="7" type="primary">argO</name>
    <name evidence="7" type="ORF">NCTC4822_03087</name>
</gene>
<evidence type="ECO:0000256" key="3">
    <source>
        <dbReference type="ARBA" id="ARBA00022692"/>
    </source>
</evidence>
<feature type="transmembrane region" description="Helical" evidence="6">
    <location>
        <begin position="111"/>
        <end position="133"/>
    </location>
</feature>
<evidence type="ECO:0000256" key="1">
    <source>
        <dbReference type="ARBA" id="ARBA00004651"/>
    </source>
</evidence>
<keyword evidence="3 6" id="KW-0812">Transmembrane</keyword>
<dbReference type="Pfam" id="PF01810">
    <property type="entry name" value="LysE"/>
    <property type="match status" value="1"/>
</dbReference>
<dbReference type="Proteomes" id="UP000254519">
    <property type="component" value="Unassembled WGS sequence"/>
</dbReference>
<reference evidence="7 8" key="1">
    <citation type="submission" date="2018-06" db="EMBL/GenBank/DDBJ databases">
        <authorList>
            <consortium name="Pathogen Informatics"/>
            <person name="Doyle S."/>
        </authorList>
    </citation>
    <scope>NUCLEOTIDE SEQUENCE [LARGE SCALE GENOMIC DNA]</scope>
    <source>
        <strain evidence="8">ATCC 11859 / DSM 33 / NCIB 8841 / NCTC 4822</strain>
    </source>
</reference>